<protein>
    <submittedName>
        <fullName evidence="1">Uncharacterized protein</fullName>
    </submittedName>
</protein>
<gene>
    <name evidence="1" type="ORF">HMPREF9469_00274</name>
</gene>
<accession>G5HCG2</accession>
<evidence type="ECO:0000313" key="2">
    <source>
        <dbReference type="Proteomes" id="UP000003763"/>
    </source>
</evidence>
<sequence length="200" mass="23815">MEALDEKIAMLERGQRLEKRKSEQVIIEAVEEEQLSIDDIRAGIQKGHVVFPEDRELTFKTNFLFSEKIPLIYIDDFYTDYQETEEMVIYVNNKRDMGQTLVHLPKEMEKISVESWAEQIKTGMKEQGLYTDIVKKKKLENLDYIIYRTPSKRGWIYNIIFRIHKEKWNIVGAYNCKEDDKDTYGLLMEAMVLEMQMQIK</sequence>
<name>G5HCG2_9FIRM</name>
<dbReference type="RefSeq" id="WP_007858391.1">
    <property type="nucleotide sequence ID" value="NZ_JH376420.1"/>
</dbReference>
<dbReference type="eggNOG" id="ENOG502ZDV3">
    <property type="taxonomic scope" value="Bacteria"/>
</dbReference>
<dbReference type="EMBL" id="ADLJ01000002">
    <property type="protein sequence ID" value="EHF01042.1"/>
    <property type="molecule type" value="Genomic_DNA"/>
</dbReference>
<dbReference type="PATRIC" id="fig|742733.3.peg.281"/>
<evidence type="ECO:0000313" key="1">
    <source>
        <dbReference type="EMBL" id="EHF01042.1"/>
    </source>
</evidence>
<reference evidence="1 2" key="1">
    <citation type="submission" date="2011-08" db="EMBL/GenBank/DDBJ databases">
        <title>The Genome Sequence of Clostridium citroniae WAL-17108.</title>
        <authorList>
            <consortium name="The Broad Institute Genome Sequencing Platform"/>
            <person name="Earl A."/>
            <person name="Ward D."/>
            <person name="Feldgarden M."/>
            <person name="Gevers D."/>
            <person name="Finegold S.M."/>
            <person name="Summanen P.H."/>
            <person name="Molitoris D.R."/>
            <person name="Vaisanen M.L."/>
            <person name="Daigneault M."/>
            <person name="Allen-Vercoe E."/>
            <person name="Young S.K."/>
            <person name="Zeng Q."/>
            <person name="Gargeya S."/>
            <person name="Fitzgerald M."/>
            <person name="Haas B."/>
            <person name="Abouelleil A."/>
            <person name="Alvarado L."/>
            <person name="Arachchi H.M."/>
            <person name="Berlin A."/>
            <person name="Brown A."/>
            <person name="Chapman S.B."/>
            <person name="Chen Z."/>
            <person name="Dunbar C."/>
            <person name="Freedman E."/>
            <person name="Gearin G."/>
            <person name="Gellesch M."/>
            <person name="Goldberg J."/>
            <person name="Griggs A."/>
            <person name="Gujja S."/>
            <person name="Heiman D."/>
            <person name="Howarth C."/>
            <person name="Larson L."/>
            <person name="Lui A."/>
            <person name="MacDonald P.J.P."/>
            <person name="Montmayeur A."/>
            <person name="Murphy C."/>
            <person name="Neiman D."/>
            <person name="Pearson M."/>
            <person name="Priest M."/>
            <person name="Roberts A."/>
            <person name="Saif S."/>
            <person name="Shea T."/>
            <person name="Shenoy N."/>
            <person name="Sisk P."/>
            <person name="Stolte C."/>
            <person name="Sykes S."/>
            <person name="Wortman J."/>
            <person name="Nusbaum C."/>
            <person name="Birren B."/>
        </authorList>
    </citation>
    <scope>NUCLEOTIDE SEQUENCE [LARGE SCALE GENOMIC DNA]</scope>
    <source>
        <strain evidence="1 2">WAL-17108</strain>
    </source>
</reference>
<dbReference type="HOGENOM" id="CLU_1341338_0_0_9"/>
<comment type="caution">
    <text evidence="1">The sequence shown here is derived from an EMBL/GenBank/DDBJ whole genome shotgun (WGS) entry which is preliminary data.</text>
</comment>
<proteinExistence type="predicted"/>
<organism evidence="1 2">
    <name type="scientific">[Clostridium] citroniae WAL-17108</name>
    <dbReference type="NCBI Taxonomy" id="742733"/>
    <lineage>
        <taxon>Bacteria</taxon>
        <taxon>Bacillati</taxon>
        <taxon>Bacillota</taxon>
        <taxon>Clostridia</taxon>
        <taxon>Lachnospirales</taxon>
        <taxon>Lachnospiraceae</taxon>
        <taxon>Enterocloster</taxon>
    </lineage>
</organism>
<dbReference type="Proteomes" id="UP000003763">
    <property type="component" value="Unassembled WGS sequence"/>
</dbReference>
<dbReference type="AlphaFoldDB" id="G5HCG2"/>